<feature type="domain" description="Ig-like" evidence="5">
    <location>
        <begin position="256"/>
        <end position="339"/>
    </location>
</feature>
<dbReference type="InterPro" id="IPR003598">
    <property type="entry name" value="Ig_sub2"/>
</dbReference>
<feature type="domain" description="Ig-like" evidence="5">
    <location>
        <begin position="528"/>
        <end position="620"/>
    </location>
</feature>
<evidence type="ECO:0000313" key="6">
    <source>
        <dbReference type="Proteomes" id="UP000008143"/>
    </source>
</evidence>
<evidence type="ECO:0000256" key="4">
    <source>
        <dbReference type="SAM" id="Phobius"/>
    </source>
</evidence>
<dbReference type="SUPFAM" id="SSF48726">
    <property type="entry name" value="Immunoglobulin"/>
    <property type="match status" value="5"/>
</dbReference>
<accession>A0A8J1IXU0</accession>
<dbReference type="Xenbase" id="XB-GENE-488102">
    <property type="gene designation" value="pecam1"/>
</dbReference>
<keyword evidence="4" id="KW-0812">Transmembrane</keyword>
<keyword evidence="2" id="KW-1015">Disulfide bond</keyword>
<dbReference type="GO" id="GO:0004888">
    <property type="term" value="F:transmembrane signaling receptor activity"/>
    <property type="evidence" value="ECO:0000318"/>
    <property type="project" value="GO_Central"/>
</dbReference>
<dbReference type="InterPro" id="IPR013783">
    <property type="entry name" value="Ig-like_fold"/>
</dbReference>
<dbReference type="InterPro" id="IPR050488">
    <property type="entry name" value="Ig_Fc_receptor"/>
</dbReference>
<evidence type="ECO:0000313" key="7">
    <source>
        <dbReference type="RefSeq" id="XP_031750419.1"/>
    </source>
</evidence>
<dbReference type="Pfam" id="PF13895">
    <property type="entry name" value="Ig_2"/>
    <property type="match status" value="3"/>
</dbReference>
<dbReference type="GO" id="GO:0007166">
    <property type="term" value="P:cell surface receptor signaling pathway"/>
    <property type="evidence" value="ECO:0000318"/>
    <property type="project" value="GO_Central"/>
</dbReference>
<dbReference type="GO" id="GO:0009897">
    <property type="term" value="C:external side of plasma membrane"/>
    <property type="evidence" value="ECO:0000318"/>
    <property type="project" value="GO_Central"/>
</dbReference>
<dbReference type="InterPro" id="IPR007110">
    <property type="entry name" value="Ig-like_dom"/>
</dbReference>
<keyword evidence="6" id="KW-1185">Reference proteome</keyword>
<feature type="domain" description="Ig-like" evidence="5">
    <location>
        <begin position="53"/>
        <end position="148"/>
    </location>
</feature>
<keyword evidence="1" id="KW-0732">Signal</keyword>
<keyword evidence="4" id="KW-0472">Membrane</keyword>
<reference evidence="7" key="1">
    <citation type="submission" date="2025-08" db="UniProtKB">
        <authorList>
            <consortium name="RefSeq"/>
        </authorList>
    </citation>
    <scope>IDENTIFICATION</scope>
    <source>
        <strain evidence="7">Nigerian</strain>
        <tissue evidence="7">Liver and blood</tissue>
    </source>
</reference>
<evidence type="ECO:0000256" key="1">
    <source>
        <dbReference type="ARBA" id="ARBA00022729"/>
    </source>
</evidence>
<dbReference type="AlphaFoldDB" id="A0A8J1IXU0"/>
<dbReference type="PANTHER" id="PTHR11481:SF60">
    <property type="entry name" value="IG-LIKE DOMAIN-CONTAINING PROTEIN"/>
    <property type="match status" value="1"/>
</dbReference>
<dbReference type="GeneID" id="100493686"/>
<evidence type="ECO:0000313" key="8">
    <source>
        <dbReference type="Xenbase" id="XB-GENE-488102"/>
    </source>
</evidence>
<dbReference type="SMART" id="SM00408">
    <property type="entry name" value="IGc2"/>
    <property type="match status" value="2"/>
</dbReference>
<feature type="domain" description="Ig-like" evidence="5">
    <location>
        <begin position="347"/>
        <end position="421"/>
    </location>
</feature>
<evidence type="ECO:0000256" key="2">
    <source>
        <dbReference type="ARBA" id="ARBA00023157"/>
    </source>
</evidence>
<dbReference type="InterPro" id="IPR003599">
    <property type="entry name" value="Ig_sub"/>
</dbReference>
<dbReference type="Proteomes" id="UP000008143">
    <property type="component" value="Chromosome 10"/>
</dbReference>
<dbReference type="SMART" id="SM00409">
    <property type="entry name" value="IG"/>
    <property type="match status" value="5"/>
</dbReference>
<name>A0A8J1IXU0_XENTR</name>
<dbReference type="PROSITE" id="PS50835">
    <property type="entry name" value="IG_LIKE"/>
    <property type="match status" value="5"/>
</dbReference>
<sequence length="756" mass="83123">MCNYGGSSAQGRQFNVVTSRKSKISFKLPAEGTKGKVRFGRILFAHSYVFSIDKVQLRASPSVTLRNGDNLSLTCFVQFIKGETESFELTTQFAFFKNFKQIYNVSSNSPNATYRLSPARVSSSGQYQCKVHVGQMMKQSGIVTITVTGLSKPKLSVSTNSTKEGQTIIVKCEAPEEEPPFRFTFYKMKNNGNKDMEVLGPIPTSENPASMEVSMAEGDRIVRFLCDVALTSLPNSNVSDLSDWMLVTVEQQFSTPRIEVSPSLNFTEGKEMSVKCSIQTSSSVSGKVQLFIQNGTHILTSSKTDTVWYAQRATESHSGQYICKAEYEQTSKSNSTNVTVTELFKSPSLYSNIRNSTMDEDARLSLSCSVQGISPSSAHNFSLLKDGQIRSNSEKLEIYAKTSDSGTYRCMVTISNITKTSGDLPIRVYAPVSKPLLSHRNQSTSMAVQGSTIELRCKCDKGTPPITYSLMKGSTVLSNITETEAKAAMFKLNISEQQNSGQYRCRAYNLHSSSLGFSNTVNITVISPITEVTLTTIPQSGTVEEGKELSLVCAVKNGSLPIDFHFLVKRGKESVLHSSMDKSVFHSETQIKSFSANDDGSYFCRATNGAHQTVDSNLVHVKAVLATWKKGLIITFVVFILIAAVAICSYFYTERKKKGRETALDMNRTTNEKSSSKEKSAAIGLRSEEESCLVPGNVVQSEDENHVDKSPEGNLGNNKEKPEVEPVTPNPHQDGSEATPREQKTRVMSKCPSEDV</sequence>
<dbReference type="PANTHER" id="PTHR11481">
    <property type="entry name" value="IMMUNOGLOBULIN FC RECEPTOR"/>
    <property type="match status" value="1"/>
</dbReference>
<gene>
    <name evidence="7 8" type="primary">pecam1</name>
</gene>
<dbReference type="RefSeq" id="XP_031750419.1">
    <property type="nucleotide sequence ID" value="XM_031894559.1"/>
</dbReference>
<protein>
    <submittedName>
        <fullName evidence="7">Platelet endothelial cell adhesion molecule isoform X1</fullName>
    </submittedName>
</protein>
<feature type="region of interest" description="Disordered" evidence="3">
    <location>
        <begin position="663"/>
        <end position="756"/>
    </location>
</feature>
<dbReference type="GO" id="GO:0006955">
    <property type="term" value="P:immune response"/>
    <property type="evidence" value="ECO:0000318"/>
    <property type="project" value="GO_Central"/>
</dbReference>
<feature type="transmembrane region" description="Helical" evidence="4">
    <location>
        <begin position="632"/>
        <end position="652"/>
    </location>
</feature>
<dbReference type="GO" id="GO:0098742">
    <property type="term" value="P:cell-cell adhesion via plasma-membrane adhesion molecules"/>
    <property type="evidence" value="ECO:0000318"/>
    <property type="project" value="GO_Central"/>
</dbReference>
<dbReference type="Gene3D" id="2.60.40.10">
    <property type="entry name" value="Immunoglobulins"/>
    <property type="match status" value="5"/>
</dbReference>
<dbReference type="AGR" id="Xenbase:XB-GENE-488102"/>
<keyword evidence="4" id="KW-1133">Transmembrane helix</keyword>
<dbReference type="KEGG" id="xtr:100493686"/>
<feature type="domain" description="Ig-like" evidence="5">
    <location>
        <begin position="435"/>
        <end position="524"/>
    </location>
</feature>
<dbReference type="Pfam" id="PF13927">
    <property type="entry name" value="Ig_3"/>
    <property type="match status" value="1"/>
</dbReference>
<dbReference type="InterPro" id="IPR036179">
    <property type="entry name" value="Ig-like_dom_sf"/>
</dbReference>
<proteinExistence type="predicted"/>
<dbReference type="OMA" id="CAITIMG"/>
<feature type="compositionally biased region" description="Basic and acidic residues" evidence="3">
    <location>
        <begin position="670"/>
        <end position="680"/>
    </location>
</feature>
<evidence type="ECO:0000256" key="3">
    <source>
        <dbReference type="SAM" id="MobiDB-lite"/>
    </source>
</evidence>
<organism evidence="6 7">
    <name type="scientific">Xenopus tropicalis</name>
    <name type="common">Western clawed frog</name>
    <name type="synonym">Silurana tropicalis</name>
    <dbReference type="NCBI Taxonomy" id="8364"/>
    <lineage>
        <taxon>Eukaryota</taxon>
        <taxon>Metazoa</taxon>
        <taxon>Chordata</taxon>
        <taxon>Craniata</taxon>
        <taxon>Vertebrata</taxon>
        <taxon>Euteleostomi</taxon>
        <taxon>Amphibia</taxon>
        <taxon>Batrachia</taxon>
        <taxon>Anura</taxon>
        <taxon>Pipoidea</taxon>
        <taxon>Pipidae</taxon>
        <taxon>Xenopodinae</taxon>
        <taxon>Xenopus</taxon>
        <taxon>Silurana</taxon>
    </lineage>
</organism>
<dbReference type="OrthoDB" id="9950534at2759"/>
<dbReference type="CTD" id="5175"/>
<evidence type="ECO:0000259" key="5">
    <source>
        <dbReference type="PROSITE" id="PS50835"/>
    </source>
</evidence>